<dbReference type="GO" id="GO:0008168">
    <property type="term" value="F:methyltransferase activity"/>
    <property type="evidence" value="ECO:0007669"/>
    <property type="project" value="UniProtKB-KW"/>
</dbReference>
<dbReference type="EMBL" id="JAGGLB010000008">
    <property type="protein sequence ID" value="MBP1991434.1"/>
    <property type="molecule type" value="Genomic_DNA"/>
</dbReference>
<dbReference type="InterPro" id="IPR006027">
    <property type="entry name" value="NusB_RsmB_TIM44"/>
</dbReference>
<accession>A0ABS4IV27</accession>
<feature type="binding site" evidence="14">
    <location>
        <begin position="305"/>
        <end position="311"/>
    </location>
    <ligand>
        <name>S-adenosyl-L-methionine</name>
        <dbReference type="ChEBI" id="CHEBI:59789"/>
    </ligand>
</feature>
<comment type="similarity">
    <text evidence="3 14">Belongs to the class I-like SAM-binding methyltransferase superfamily. RsmB/NOP family.</text>
</comment>
<keyword evidence="7 14" id="KW-0489">Methyltransferase</keyword>
<dbReference type="EC" id="2.1.1.176" evidence="4"/>
<dbReference type="PROSITE" id="PS01153">
    <property type="entry name" value="NOL1_NOP2_SUN"/>
    <property type="match status" value="1"/>
</dbReference>
<dbReference type="Proteomes" id="UP001519287">
    <property type="component" value="Unassembled WGS sequence"/>
</dbReference>
<keyword evidence="18" id="KW-1185">Reference proteome</keyword>
<dbReference type="CDD" id="cd02440">
    <property type="entry name" value="AdoMet_MTases"/>
    <property type="match status" value="1"/>
</dbReference>
<evidence type="ECO:0000259" key="16">
    <source>
        <dbReference type="PROSITE" id="PS51686"/>
    </source>
</evidence>
<dbReference type="PANTHER" id="PTHR22807:SF53">
    <property type="entry name" value="RIBOSOMAL RNA SMALL SUBUNIT METHYLTRANSFERASE B-RELATED"/>
    <property type="match status" value="1"/>
</dbReference>
<dbReference type="SUPFAM" id="SSF53335">
    <property type="entry name" value="S-adenosyl-L-methionine-dependent methyltransferases"/>
    <property type="match status" value="1"/>
</dbReference>
<dbReference type="InterPro" id="IPR035926">
    <property type="entry name" value="NusB-like_sf"/>
</dbReference>
<dbReference type="InterPro" id="IPR029063">
    <property type="entry name" value="SAM-dependent_MTases_sf"/>
</dbReference>
<dbReference type="Pfam" id="PF01189">
    <property type="entry name" value="Methyltr_RsmB-F"/>
    <property type="match status" value="1"/>
</dbReference>
<feature type="region of interest" description="Disordered" evidence="15">
    <location>
        <begin position="1"/>
        <end position="46"/>
    </location>
</feature>
<keyword evidence="6" id="KW-0698">rRNA processing</keyword>
<dbReference type="Gene3D" id="3.40.50.150">
    <property type="entry name" value="Vaccinia Virus protein VP39"/>
    <property type="match status" value="1"/>
</dbReference>
<dbReference type="RefSeq" id="WP_376774403.1">
    <property type="nucleotide sequence ID" value="NZ_JAGGLB010000008.1"/>
</dbReference>
<dbReference type="NCBIfam" id="TIGR00563">
    <property type="entry name" value="rsmB"/>
    <property type="match status" value="1"/>
</dbReference>
<dbReference type="PROSITE" id="PS51686">
    <property type="entry name" value="SAM_MT_RSMB_NOP"/>
    <property type="match status" value="1"/>
</dbReference>
<dbReference type="InterPro" id="IPR004573">
    <property type="entry name" value="rRNA_ssu_MeTfrase_B"/>
</dbReference>
<dbReference type="Gene3D" id="3.30.70.1170">
    <property type="entry name" value="Sun protein, domain 3"/>
    <property type="match status" value="1"/>
</dbReference>
<dbReference type="Gene3D" id="1.10.940.10">
    <property type="entry name" value="NusB-like"/>
    <property type="match status" value="1"/>
</dbReference>
<dbReference type="CDD" id="cd00620">
    <property type="entry name" value="Methyltransferase_Sun"/>
    <property type="match status" value="1"/>
</dbReference>
<dbReference type="Pfam" id="PF22458">
    <property type="entry name" value="RsmF-B_ferredox"/>
    <property type="match status" value="1"/>
</dbReference>
<dbReference type="NCBIfam" id="NF011494">
    <property type="entry name" value="PRK14902.1"/>
    <property type="match status" value="1"/>
</dbReference>
<dbReference type="InterPro" id="IPR018314">
    <property type="entry name" value="RsmB/NOL1/NOP2-like_CS"/>
</dbReference>
<evidence type="ECO:0000256" key="11">
    <source>
        <dbReference type="ARBA" id="ARBA00030399"/>
    </source>
</evidence>
<evidence type="ECO:0000256" key="13">
    <source>
        <dbReference type="ARBA" id="ARBA00047283"/>
    </source>
</evidence>
<reference evidence="17 18" key="1">
    <citation type="submission" date="2021-03" db="EMBL/GenBank/DDBJ databases">
        <title>Genomic Encyclopedia of Type Strains, Phase IV (KMG-IV): sequencing the most valuable type-strain genomes for metagenomic binning, comparative biology and taxonomic classification.</title>
        <authorList>
            <person name="Goeker M."/>
        </authorList>
    </citation>
    <scope>NUCLEOTIDE SEQUENCE [LARGE SCALE GENOMIC DNA]</scope>
    <source>
        <strain evidence="17 18">DSM 26048</strain>
    </source>
</reference>
<keyword evidence="5" id="KW-0963">Cytoplasm</keyword>
<dbReference type="PANTHER" id="PTHR22807">
    <property type="entry name" value="NOP2 YEAST -RELATED NOL1/NOP2/FMU SUN DOMAIN-CONTAINING"/>
    <property type="match status" value="1"/>
</dbReference>
<organism evidence="17 18">
    <name type="scientific">Paenibacillus eucommiae</name>
    <dbReference type="NCBI Taxonomy" id="1355755"/>
    <lineage>
        <taxon>Bacteria</taxon>
        <taxon>Bacillati</taxon>
        <taxon>Bacillota</taxon>
        <taxon>Bacilli</taxon>
        <taxon>Bacillales</taxon>
        <taxon>Paenibacillaceae</taxon>
        <taxon>Paenibacillus</taxon>
    </lineage>
</organism>
<name>A0ABS4IV27_9BACL</name>
<evidence type="ECO:0000256" key="6">
    <source>
        <dbReference type="ARBA" id="ARBA00022552"/>
    </source>
</evidence>
<dbReference type="InterPro" id="IPR049560">
    <property type="entry name" value="MeTrfase_RsmB-F_NOP2_cat"/>
</dbReference>
<feature type="compositionally biased region" description="Low complexity" evidence="15">
    <location>
        <begin position="7"/>
        <end position="37"/>
    </location>
</feature>
<dbReference type="Pfam" id="PF01029">
    <property type="entry name" value="NusB"/>
    <property type="match status" value="1"/>
</dbReference>
<evidence type="ECO:0000256" key="1">
    <source>
        <dbReference type="ARBA" id="ARBA00002724"/>
    </source>
</evidence>
<evidence type="ECO:0000256" key="3">
    <source>
        <dbReference type="ARBA" id="ARBA00007494"/>
    </source>
</evidence>
<keyword evidence="8 14" id="KW-0808">Transferase</keyword>
<feature type="binding site" evidence="14">
    <location>
        <position position="375"/>
    </location>
    <ligand>
        <name>S-adenosyl-L-methionine</name>
        <dbReference type="ChEBI" id="CHEBI:59789"/>
    </ligand>
</feature>
<feature type="domain" description="SAM-dependent MTase RsmB/NOP-type" evidence="16">
    <location>
        <begin position="215"/>
        <end position="494"/>
    </location>
</feature>
<evidence type="ECO:0000256" key="4">
    <source>
        <dbReference type="ARBA" id="ARBA00012140"/>
    </source>
</evidence>
<feature type="binding site" evidence="14">
    <location>
        <position position="329"/>
    </location>
    <ligand>
        <name>S-adenosyl-L-methionine</name>
        <dbReference type="ChEBI" id="CHEBI:59789"/>
    </ligand>
</feature>
<evidence type="ECO:0000256" key="15">
    <source>
        <dbReference type="SAM" id="MobiDB-lite"/>
    </source>
</evidence>
<comment type="subcellular location">
    <subcellularLocation>
        <location evidence="2">Cytoplasm</location>
    </subcellularLocation>
</comment>
<sequence>MSKHTNSSTGGRQASSSGAAGTTSHTNKPSKSNKTNKLTVKDSTSKHSARDAALDVLVRVEENQSYSNLLLNQTLQKYTLERADTALATELVYGTIARLNTLDFFLERFVAKGLGKLEPWVKCLLRLSLYQFMYLERVPDHAVVSEAVNIAKRRGHQGISGMVNGVLRNVLRSKEQLVLPPQMGDKKRIALLHSHPDWLVGRWIKQFGPEVTEQICAANNEAPHVSIRVNTMKYSRVELLEQLRESGISAEASMLAPAGILVRGAGNMAMDSRFQEGAFSIQDESSMLVAEAVDPQPGMKVLDCCAAPGGKTAHMAEKMHDKGSIQACDLYEHKQQLIEAQARRLGLASIQASVLDATRLEAHFAEESFDRILLDAPCSGLGVIRRKPDLKWAKQEAEIKEISELQQQILNQVHRLLKPGGILVYSTCTLEAEENEEQVKRFLADHPEFQLTPFPQQTFADSGISEAALQSGCVQIYPYEFHSDGFFIARLKKQDR</sequence>
<evidence type="ECO:0000256" key="12">
    <source>
        <dbReference type="ARBA" id="ARBA00031088"/>
    </source>
</evidence>
<protein>
    <recommendedName>
        <fullName evidence="4">16S rRNA (cytosine(967)-C(5))-methyltransferase</fullName>
        <ecNumber evidence="4">2.1.1.176</ecNumber>
    </recommendedName>
    <alternativeName>
        <fullName evidence="11">16S rRNA m5C967 methyltransferase</fullName>
    </alternativeName>
    <alternativeName>
        <fullName evidence="12">rRNA (cytosine-C(5)-)-methyltransferase RsmB</fullName>
    </alternativeName>
</protein>
<comment type="caution">
    <text evidence="17">The sequence shown here is derived from an EMBL/GenBank/DDBJ whole genome shotgun (WGS) entry which is preliminary data.</text>
</comment>
<evidence type="ECO:0000256" key="14">
    <source>
        <dbReference type="PROSITE-ProRule" id="PRU01023"/>
    </source>
</evidence>
<proteinExistence type="inferred from homology"/>
<evidence type="ECO:0000256" key="8">
    <source>
        <dbReference type="ARBA" id="ARBA00022679"/>
    </source>
</evidence>
<evidence type="ECO:0000256" key="10">
    <source>
        <dbReference type="ARBA" id="ARBA00022884"/>
    </source>
</evidence>
<dbReference type="InterPro" id="IPR023267">
    <property type="entry name" value="RCMT"/>
</dbReference>
<comment type="catalytic activity">
    <reaction evidence="13">
        <text>cytidine(967) in 16S rRNA + S-adenosyl-L-methionine = 5-methylcytidine(967) in 16S rRNA + S-adenosyl-L-homocysteine + H(+)</text>
        <dbReference type="Rhea" id="RHEA:42748"/>
        <dbReference type="Rhea" id="RHEA-COMP:10219"/>
        <dbReference type="Rhea" id="RHEA-COMP:10220"/>
        <dbReference type="ChEBI" id="CHEBI:15378"/>
        <dbReference type="ChEBI" id="CHEBI:57856"/>
        <dbReference type="ChEBI" id="CHEBI:59789"/>
        <dbReference type="ChEBI" id="CHEBI:74483"/>
        <dbReference type="ChEBI" id="CHEBI:82748"/>
        <dbReference type="EC" id="2.1.1.176"/>
    </reaction>
</comment>
<dbReference type="PRINTS" id="PR02008">
    <property type="entry name" value="RCMTFAMILY"/>
</dbReference>
<feature type="active site" description="Nucleophile" evidence="14">
    <location>
        <position position="428"/>
    </location>
</feature>
<evidence type="ECO:0000256" key="2">
    <source>
        <dbReference type="ARBA" id="ARBA00004496"/>
    </source>
</evidence>
<evidence type="ECO:0000256" key="5">
    <source>
        <dbReference type="ARBA" id="ARBA00022490"/>
    </source>
</evidence>
<evidence type="ECO:0000313" key="18">
    <source>
        <dbReference type="Proteomes" id="UP001519287"/>
    </source>
</evidence>
<dbReference type="InterPro" id="IPR054728">
    <property type="entry name" value="RsmB-like_ferredoxin"/>
</dbReference>
<comment type="function">
    <text evidence="1">Specifically methylates the cytosine at position 967 (m5C967) of 16S rRNA.</text>
</comment>
<evidence type="ECO:0000256" key="9">
    <source>
        <dbReference type="ARBA" id="ARBA00022691"/>
    </source>
</evidence>
<keyword evidence="9 14" id="KW-0949">S-adenosyl-L-methionine</keyword>
<dbReference type="SUPFAM" id="SSF48013">
    <property type="entry name" value="NusB-like"/>
    <property type="match status" value="1"/>
</dbReference>
<evidence type="ECO:0000313" key="17">
    <source>
        <dbReference type="EMBL" id="MBP1991434.1"/>
    </source>
</evidence>
<dbReference type="InterPro" id="IPR001678">
    <property type="entry name" value="MeTrfase_RsmB-F_NOP2_dom"/>
</dbReference>
<gene>
    <name evidence="17" type="ORF">J2Z66_003041</name>
</gene>
<dbReference type="InterPro" id="IPR048019">
    <property type="entry name" value="RsmB-like_N"/>
</dbReference>
<keyword evidence="10 14" id="KW-0694">RNA-binding</keyword>
<dbReference type="GO" id="GO:0032259">
    <property type="term" value="P:methylation"/>
    <property type="evidence" value="ECO:0007669"/>
    <property type="project" value="UniProtKB-KW"/>
</dbReference>
<evidence type="ECO:0000256" key="7">
    <source>
        <dbReference type="ARBA" id="ARBA00022603"/>
    </source>
</evidence>
<feature type="binding site" evidence="14">
    <location>
        <position position="356"/>
    </location>
    <ligand>
        <name>S-adenosyl-L-methionine</name>
        <dbReference type="ChEBI" id="CHEBI:59789"/>
    </ligand>
</feature>